<evidence type="ECO:0008006" key="3">
    <source>
        <dbReference type="Google" id="ProtNLM"/>
    </source>
</evidence>
<dbReference type="InterPro" id="IPR006059">
    <property type="entry name" value="SBP"/>
</dbReference>
<dbReference type="Proteomes" id="UP000230084">
    <property type="component" value="Unassembled WGS sequence"/>
</dbReference>
<dbReference type="PANTHER" id="PTHR43649">
    <property type="entry name" value="ARABINOSE-BINDING PROTEIN-RELATED"/>
    <property type="match status" value="1"/>
</dbReference>
<sequence>MHTHLLHKSAIIESSFEMNEQSVRMLRTRLWILTLLSVGLAIFPGLGCRGGSNAAQQALQPIELTVWRVFDGQDTFDPMIEAYRRIHPNVKINYRKLRFEEYEGELIRALAEDRGPDIFSVHNTWMKGYTDLISPMPDTVKLTYQEMKGTLKKELVVALRTEQTLSLRELTDSFVQVVPEYVVYPATDAAGTKNRIYGLPLSVDTLALYYNKDILDAAGIPQPPATWEEFQADVVKLTKYNANGGIAQSGAAIGTGSNVERSTDILSLLMMQSGAQMSDARGQARFAETVSGPSGRSLPSADALRFYTDFANPTKEAYTWDKSFTGSFDAFVAGQTAFFFGYSYHDPLIKARAQKLNIGLAPMPQISEDLRARINYANFWIESVSKKSDNPDWAWDFIQFTAAEENVDSFLSAARKPTALRSLVLKQNEDFDLSVFADQVLSAQAWYNGNDATSAEKAMEKMIDSIVSGTHTIEEALGIAQNEVNQTL</sequence>
<comment type="caution">
    <text evidence="1">The sequence shown here is derived from an EMBL/GenBank/DDBJ whole genome shotgun (WGS) entry which is preliminary data.</text>
</comment>
<accession>A0A2H0RLM7</accession>
<evidence type="ECO:0000313" key="2">
    <source>
        <dbReference type="Proteomes" id="UP000230084"/>
    </source>
</evidence>
<dbReference type="PANTHER" id="PTHR43649:SF12">
    <property type="entry name" value="DIACETYLCHITOBIOSE BINDING PROTEIN DASA"/>
    <property type="match status" value="1"/>
</dbReference>
<name>A0A2H0RLM7_9BACT</name>
<proteinExistence type="predicted"/>
<protein>
    <recommendedName>
        <fullName evidence="3">ABC transporter substrate-binding protein</fullName>
    </recommendedName>
</protein>
<organism evidence="1 2">
    <name type="scientific">Candidatus Uhrbacteria bacterium CG10_big_fil_rev_8_21_14_0_10_50_16</name>
    <dbReference type="NCBI Taxonomy" id="1975039"/>
    <lineage>
        <taxon>Bacteria</taxon>
        <taxon>Candidatus Uhriibacteriota</taxon>
    </lineage>
</organism>
<dbReference type="Gene3D" id="3.40.190.10">
    <property type="entry name" value="Periplasmic binding protein-like II"/>
    <property type="match status" value="1"/>
</dbReference>
<dbReference type="Pfam" id="PF01547">
    <property type="entry name" value="SBP_bac_1"/>
    <property type="match status" value="1"/>
</dbReference>
<evidence type="ECO:0000313" key="1">
    <source>
        <dbReference type="EMBL" id="PIR47461.1"/>
    </source>
</evidence>
<dbReference type="InterPro" id="IPR050490">
    <property type="entry name" value="Bact_solute-bd_prot1"/>
</dbReference>
<dbReference type="SUPFAM" id="SSF53850">
    <property type="entry name" value="Periplasmic binding protein-like II"/>
    <property type="match status" value="1"/>
</dbReference>
<gene>
    <name evidence="1" type="ORF">COV06_03315</name>
</gene>
<reference evidence="1 2" key="1">
    <citation type="submission" date="2017-09" db="EMBL/GenBank/DDBJ databases">
        <title>Depth-based differentiation of microbial function through sediment-hosted aquifers and enrichment of novel symbionts in the deep terrestrial subsurface.</title>
        <authorList>
            <person name="Probst A.J."/>
            <person name="Ladd B."/>
            <person name="Jarett J.K."/>
            <person name="Geller-Mcgrath D.E."/>
            <person name="Sieber C.M."/>
            <person name="Emerson J.B."/>
            <person name="Anantharaman K."/>
            <person name="Thomas B.C."/>
            <person name="Malmstrom R."/>
            <person name="Stieglmeier M."/>
            <person name="Klingl A."/>
            <person name="Woyke T."/>
            <person name="Ryan C.M."/>
            <person name="Banfield J.F."/>
        </authorList>
    </citation>
    <scope>NUCLEOTIDE SEQUENCE [LARGE SCALE GENOMIC DNA]</scope>
    <source>
        <strain evidence="1">CG10_big_fil_rev_8_21_14_0_10_50_16</strain>
    </source>
</reference>
<dbReference type="EMBL" id="PCYM01000006">
    <property type="protein sequence ID" value="PIR47461.1"/>
    <property type="molecule type" value="Genomic_DNA"/>
</dbReference>
<dbReference type="AlphaFoldDB" id="A0A2H0RLM7"/>